<feature type="domain" description="DUF4283" evidence="1">
    <location>
        <begin position="62"/>
        <end position="118"/>
    </location>
</feature>
<dbReference type="InterPro" id="IPR025558">
    <property type="entry name" value="DUF4283"/>
</dbReference>
<organism evidence="2 3">
    <name type="scientific">Microthlaspi erraticum</name>
    <dbReference type="NCBI Taxonomy" id="1685480"/>
    <lineage>
        <taxon>Eukaryota</taxon>
        <taxon>Viridiplantae</taxon>
        <taxon>Streptophyta</taxon>
        <taxon>Embryophyta</taxon>
        <taxon>Tracheophyta</taxon>
        <taxon>Spermatophyta</taxon>
        <taxon>Magnoliopsida</taxon>
        <taxon>eudicotyledons</taxon>
        <taxon>Gunneridae</taxon>
        <taxon>Pentapetalae</taxon>
        <taxon>rosids</taxon>
        <taxon>malvids</taxon>
        <taxon>Brassicales</taxon>
        <taxon>Brassicaceae</taxon>
        <taxon>Coluteocarpeae</taxon>
        <taxon>Microthlaspi</taxon>
    </lineage>
</organism>
<comment type="caution">
    <text evidence="2">The sequence shown here is derived from an EMBL/GenBank/DDBJ whole genome shotgun (WGS) entry which is preliminary data.</text>
</comment>
<dbReference type="PANTHER" id="PTHR31286">
    <property type="entry name" value="GLYCINE-RICH CELL WALL STRUCTURAL PROTEIN 1.8-LIKE"/>
    <property type="match status" value="1"/>
</dbReference>
<dbReference type="AlphaFoldDB" id="A0A6D2KIB4"/>
<protein>
    <recommendedName>
        <fullName evidence="1">DUF4283 domain-containing protein</fullName>
    </recommendedName>
</protein>
<reference evidence="2" key="1">
    <citation type="submission" date="2020-01" db="EMBL/GenBank/DDBJ databases">
        <authorList>
            <person name="Mishra B."/>
        </authorList>
    </citation>
    <scope>NUCLEOTIDE SEQUENCE [LARGE SCALE GENOMIC DNA]</scope>
</reference>
<dbReference type="OrthoDB" id="1112708at2759"/>
<proteinExistence type="predicted"/>
<evidence type="ECO:0000313" key="3">
    <source>
        <dbReference type="Proteomes" id="UP000467841"/>
    </source>
</evidence>
<accession>A0A6D2KIB4</accession>
<keyword evidence="3" id="KW-1185">Reference proteome</keyword>
<dbReference type="Proteomes" id="UP000467841">
    <property type="component" value="Unassembled WGS sequence"/>
</dbReference>
<sequence length="172" mass="19591">MLNRAYKKQDEEMLRKLKEKEEVNLEDIVKIPGFNNHNLIENHSSSIIINFDALKTPGVVLALPGIWEMEGRVRGRGVGDNKVQFIFDRKDDLQKVLAEAPWHVNGWLVTGEKWSPQPAPDFLTTIPIWMRIKGIPLHLSTNQVVDSIAGSLGRVEAIKLHAKKSESMEYLR</sequence>
<name>A0A6D2KIB4_9BRAS</name>
<gene>
    <name evidence="2" type="ORF">MERR_LOCUS39995</name>
</gene>
<dbReference type="InterPro" id="IPR040256">
    <property type="entry name" value="At4g02000-like"/>
</dbReference>
<dbReference type="Pfam" id="PF14111">
    <property type="entry name" value="DUF4283"/>
    <property type="match status" value="1"/>
</dbReference>
<dbReference type="PANTHER" id="PTHR31286:SF178">
    <property type="entry name" value="DUF4283 DOMAIN-CONTAINING PROTEIN"/>
    <property type="match status" value="1"/>
</dbReference>
<dbReference type="EMBL" id="CACVBM020001507">
    <property type="protein sequence ID" value="CAA7052760.1"/>
    <property type="molecule type" value="Genomic_DNA"/>
</dbReference>
<evidence type="ECO:0000313" key="2">
    <source>
        <dbReference type="EMBL" id="CAA7052760.1"/>
    </source>
</evidence>
<evidence type="ECO:0000259" key="1">
    <source>
        <dbReference type="Pfam" id="PF14111"/>
    </source>
</evidence>